<feature type="region of interest" description="Disordered" evidence="1">
    <location>
        <begin position="48"/>
        <end position="75"/>
    </location>
</feature>
<evidence type="ECO:0000256" key="1">
    <source>
        <dbReference type="SAM" id="MobiDB-lite"/>
    </source>
</evidence>
<keyword evidence="2" id="KW-0282">Flagellum</keyword>
<accession>A0A2T5KDG8</accession>
<protein>
    <submittedName>
        <fullName evidence="2">Flagellar assembly protein FliH</fullName>
    </submittedName>
</protein>
<keyword evidence="2" id="KW-0969">Cilium</keyword>
<keyword evidence="2" id="KW-0966">Cell projection</keyword>
<feature type="compositionally biased region" description="Pro residues" evidence="1">
    <location>
        <begin position="55"/>
        <end position="74"/>
    </location>
</feature>
<evidence type="ECO:0000313" key="3">
    <source>
        <dbReference type="Proteomes" id="UP000244060"/>
    </source>
</evidence>
<dbReference type="AlphaFoldDB" id="A0A2T5KDG8"/>
<keyword evidence="3" id="KW-1185">Reference proteome</keyword>
<dbReference type="Proteomes" id="UP000244060">
    <property type="component" value="Unassembled WGS sequence"/>
</dbReference>
<feature type="region of interest" description="Disordered" evidence="1">
    <location>
        <begin position="237"/>
        <end position="258"/>
    </location>
</feature>
<reference evidence="2 3" key="1">
    <citation type="submission" date="2018-04" db="EMBL/GenBank/DDBJ databases">
        <title>Genomic Encyclopedia of Type Strains, Phase III (KMG-III): the genomes of soil and plant-associated and newly described type strains.</title>
        <authorList>
            <person name="Whitman W."/>
        </authorList>
    </citation>
    <scope>NUCLEOTIDE SEQUENCE [LARGE SCALE GENOMIC DNA]</scope>
    <source>
        <strain evidence="2 3">KA25</strain>
    </source>
</reference>
<organism evidence="2 3">
    <name type="scientific">Cereibacter azotoformans</name>
    <dbReference type="NCBI Taxonomy" id="43057"/>
    <lineage>
        <taxon>Bacteria</taxon>
        <taxon>Pseudomonadati</taxon>
        <taxon>Pseudomonadota</taxon>
        <taxon>Alphaproteobacteria</taxon>
        <taxon>Rhodobacterales</taxon>
        <taxon>Paracoccaceae</taxon>
        <taxon>Cereibacter</taxon>
    </lineage>
</organism>
<feature type="compositionally biased region" description="Low complexity" evidence="1">
    <location>
        <begin position="245"/>
        <end position="258"/>
    </location>
</feature>
<proteinExistence type="predicted"/>
<dbReference type="EMBL" id="QAOT01000002">
    <property type="protein sequence ID" value="PTR20449.1"/>
    <property type="molecule type" value="Genomic_DNA"/>
</dbReference>
<comment type="caution">
    <text evidence="2">The sequence shown here is derived from an EMBL/GenBank/DDBJ whole genome shotgun (WGS) entry which is preliminary data.</text>
</comment>
<name>A0A2T5KDG8_9RHOB</name>
<gene>
    <name evidence="2" type="ORF">C8J28_102214</name>
</gene>
<evidence type="ECO:0000313" key="2">
    <source>
        <dbReference type="EMBL" id="PTR20449.1"/>
    </source>
</evidence>
<sequence length="258" mass="26195">MGPEDVLALIRESNARGFGRSAVPVRAPAEPFRPTPLAGLVRDVAPEGAALPVLEPEPPAPPAPALPDPVPPDPALLEAARAEGRREGHAEGLAEGRAAGRAEAEAALGAARDTFLQLAARLSAPTPADTARLAQLIEGAVRALASQRAGLAIDAHPEAFAARIETLADRVAHGLREVTLRLNAEDLRAVAPHLEAGGICPPARITADPRLARGDLEVRAEGIVLADLIGVAPLAAAPGRDPETAPADAIGASAAAAS</sequence>